<protein>
    <submittedName>
        <fullName evidence="2">DUF2493 domain-containing protein</fullName>
    </submittedName>
</protein>
<name>A0A846YNT9_9NOCA</name>
<dbReference type="RefSeq" id="WP_062979998.1">
    <property type="nucleotide sequence ID" value="NZ_JAAXOT010000022.1"/>
</dbReference>
<dbReference type="EMBL" id="JAAXOT010000022">
    <property type="protein sequence ID" value="NKY60443.1"/>
    <property type="molecule type" value="Genomic_DNA"/>
</dbReference>
<feature type="domain" description="YspA cpYpsA-related SLOG" evidence="1">
    <location>
        <begin position="3"/>
        <end position="51"/>
    </location>
</feature>
<reference evidence="2 3" key="1">
    <citation type="submission" date="2020-04" db="EMBL/GenBank/DDBJ databases">
        <title>MicrobeNet Type strains.</title>
        <authorList>
            <person name="Nicholson A.C."/>
        </authorList>
    </citation>
    <scope>NUCLEOTIDE SEQUENCE [LARGE SCALE GENOMIC DNA]</scope>
    <source>
        <strain evidence="2 3">JCM 3332</strain>
    </source>
</reference>
<dbReference type="Pfam" id="PF10686">
    <property type="entry name" value="YAcAr"/>
    <property type="match status" value="1"/>
</dbReference>
<evidence type="ECO:0000313" key="2">
    <source>
        <dbReference type="EMBL" id="NKY60443.1"/>
    </source>
</evidence>
<accession>A0A846YNT9</accession>
<dbReference type="Proteomes" id="UP000570678">
    <property type="component" value="Unassembled WGS sequence"/>
</dbReference>
<keyword evidence="3" id="KW-1185">Reference proteome</keyword>
<comment type="caution">
    <text evidence="2">The sequence shown here is derived from an EMBL/GenBank/DDBJ whole genome shotgun (WGS) entry which is preliminary data.</text>
</comment>
<dbReference type="InterPro" id="IPR019627">
    <property type="entry name" value="YAcAr"/>
</dbReference>
<gene>
    <name evidence="2" type="ORF">HGA15_30760</name>
</gene>
<sequence length="146" mass="16063">MKRLLVTGSRDLTDHDLVRDALRKAWKQLQPGPIVLVHGAARGADTIARDIWVSGKLLDEPHPADWAHCRPECAHPPRKHANGRPWCPAAGSYRNQEMVDLGADLCVGFPLGDGWSGTRDCMRRARAAGIPVREFVAGRGETVLIM</sequence>
<proteinExistence type="predicted"/>
<dbReference type="AlphaFoldDB" id="A0A846YNT9"/>
<evidence type="ECO:0000313" key="3">
    <source>
        <dbReference type="Proteomes" id="UP000570678"/>
    </source>
</evidence>
<evidence type="ECO:0000259" key="1">
    <source>
        <dbReference type="Pfam" id="PF10686"/>
    </source>
</evidence>
<organism evidence="2 3">
    <name type="scientific">Nocardia flavorosea</name>
    <dbReference type="NCBI Taxonomy" id="53429"/>
    <lineage>
        <taxon>Bacteria</taxon>
        <taxon>Bacillati</taxon>
        <taxon>Actinomycetota</taxon>
        <taxon>Actinomycetes</taxon>
        <taxon>Mycobacteriales</taxon>
        <taxon>Nocardiaceae</taxon>
        <taxon>Nocardia</taxon>
    </lineage>
</organism>